<dbReference type="Proteomes" id="UP000092666">
    <property type="component" value="Unassembled WGS sequence"/>
</dbReference>
<proteinExistence type="predicted"/>
<dbReference type="AlphaFoldDB" id="A0A1B9GS34"/>
<feature type="region of interest" description="Disordered" evidence="1">
    <location>
        <begin position="72"/>
        <end position="182"/>
    </location>
</feature>
<dbReference type="EMBL" id="KI669503">
    <property type="protein sequence ID" value="OCF33851.1"/>
    <property type="molecule type" value="Genomic_DNA"/>
</dbReference>
<evidence type="ECO:0000313" key="2">
    <source>
        <dbReference type="EMBL" id="OCF33851.1"/>
    </source>
</evidence>
<keyword evidence="3" id="KW-1185">Reference proteome</keyword>
<reference evidence="2 3" key="1">
    <citation type="submission" date="2013-07" db="EMBL/GenBank/DDBJ databases">
        <title>The Genome Sequence of Cryptococcus heveanensis BCC8398.</title>
        <authorList>
            <consortium name="The Broad Institute Genome Sequencing Platform"/>
            <person name="Cuomo C."/>
            <person name="Litvintseva A."/>
            <person name="Chen Y."/>
            <person name="Heitman J."/>
            <person name="Sun S."/>
            <person name="Springer D."/>
            <person name="Dromer F."/>
            <person name="Young S.K."/>
            <person name="Zeng Q."/>
            <person name="Gargeya S."/>
            <person name="Fitzgerald M."/>
            <person name="Abouelleil A."/>
            <person name="Alvarado L."/>
            <person name="Berlin A.M."/>
            <person name="Chapman S.B."/>
            <person name="Dewar J."/>
            <person name="Goldberg J."/>
            <person name="Griggs A."/>
            <person name="Gujja S."/>
            <person name="Hansen M."/>
            <person name="Howarth C."/>
            <person name="Imamovic A."/>
            <person name="Larimer J."/>
            <person name="McCowan C."/>
            <person name="Murphy C."/>
            <person name="Pearson M."/>
            <person name="Priest M."/>
            <person name="Roberts A."/>
            <person name="Saif S."/>
            <person name="Shea T."/>
            <person name="Sykes S."/>
            <person name="Wortman J."/>
            <person name="Nusbaum C."/>
            <person name="Birren B."/>
        </authorList>
    </citation>
    <scope>NUCLEOTIDE SEQUENCE [LARGE SCALE GENOMIC DNA]</scope>
    <source>
        <strain evidence="2 3">BCC8398</strain>
    </source>
</reference>
<evidence type="ECO:0000256" key="1">
    <source>
        <dbReference type="SAM" id="MobiDB-lite"/>
    </source>
</evidence>
<organism evidence="2 3">
    <name type="scientific">Kwoniella heveanensis BCC8398</name>
    <dbReference type="NCBI Taxonomy" id="1296120"/>
    <lineage>
        <taxon>Eukaryota</taxon>
        <taxon>Fungi</taxon>
        <taxon>Dikarya</taxon>
        <taxon>Basidiomycota</taxon>
        <taxon>Agaricomycotina</taxon>
        <taxon>Tremellomycetes</taxon>
        <taxon>Tremellales</taxon>
        <taxon>Cryptococcaceae</taxon>
        <taxon>Kwoniella</taxon>
    </lineage>
</organism>
<feature type="compositionally biased region" description="Basic and acidic residues" evidence="1">
    <location>
        <begin position="112"/>
        <end position="121"/>
    </location>
</feature>
<name>A0A1B9GS34_9TREE</name>
<protein>
    <submittedName>
        <fullName evidence="2">Uncharacterized protein</fullName>
    </submittedName>
</protein>
<evidence type="ECO:0000313" key="3">
    <source>
        <dbReference type="Proteomes" id="UP000092666"/>
    </source>
</evidence>
<gene>
    <name evidence="2" type="ORF">I316_04563</name>
</gene>
<sequence length="182" mass="20132">MSSATFKALKDLQGNRKHWEEYTFLWDQSFNENKTDSEIDDILTLMGEDRHSLARSNDIADYLLSDPKVKSRLDGMESHPLKSHSAFAPTSTSTGGQSHQTETGYTPPTDITRSHGERSDPFKGLATRLKSKASAWVAPSSSGGYSRLDESKLEPDLSALERGPDLNRSGAQPSNDAKTKWD</sequence>
<feature type="compositionally biased region" description="Low complexity" evidence="1">
    <location>
        <begin position="90"/>
        <end position="104"/>
    </location>
</feature>
<accession>A0A1B9GS34</accession>
<reference evidence="3" key="2">
    <citation type="submission" date="2013-12" db="EMBL/GenBank/DDBJ databases">
        <title>Evolution of pathogenesis and genome organization in the Tremellales.</title>
        <authorList>
            <person name="Cuomo C."/>
            <person name="Litvintseva A."/>
            <person name="Heitman J."/>
            <person name="Chen Y."/>
            <person name="Sun S."/>
            <person name="Springer D."/>
            <person name="Dromer F."/>
            <person name="Young S."/>
            <person name="Zeng Q."/>
            <person name="Chapman S."/>
            <person name="Gujja S."/>
            <person name="Saif S."/>
            <person name="Birren B."/>
        </authorList>
    </citation>
    <scope>NUCLEOTIDE SEQUENCE [LARGE SCALE GENOMIC DNA]</scope>
    <source>
        <strain evidence="3">BCC8398</strain>
    </source>
</reference>